<gene>
    <name evidence="2" type="ORF">DFR56_11466</name>
</gene>
<proteinExistence type="predicted"/>
<name>A0A2V3VSF9_9BACI</name>
<keyword evidence="1" id="KW-1133">Transmembrane helix</keyword>
<dbReference type="OrthoDB" id="2436848at2"/>
<dbReference type="RefSeq" id="WP_146214314.1">
    <property type="nucleotide sequence ID" value="NZ_QJJQ01000014.1"/>
</dbReference>
<evidence type="ECO:0000256" key="1">
    <source>
        <dbReference type="SAM" id="Phobius"/>
    </source>
</evidence>
<evidence type="ECO:0000313" key="3">
    <source>
        <dbReference type="Proteomes" id="UP000247978"/>
    </source>
</evidence>
<feature type="transmembrane region" description="Helical" evidence="1">
    <location>
        <begin position="89"/>
        <end position="110"/>
    </location>
</feature>
<dbReference type="AlphaFoldDB" id="A0A2V3VSF9"/>
<keyword evidence="1" id="KW-0812">Transmembrane</keyword>
<keyword evidence="3" id="KW-1185">Reference proteome</keyword>
<keyword evidence="1" id="KW-0472">Membrane</keyword>
<sequence>MKVWMDALFLIVIVYFALRLVSLLLKMKQNVLLPASEKEAAQIRNHPEKIVDLPNYSNQKCRFIVHWIYLLFIFTIFILTFLFDFSNWALYWLFIPLFLYSNNSFNLFAITEAGILTGTRFASWKK</sequence>
<dbReference type="EMBL" id="QJJQ01000014">
    <property type="protein sequence ID" value="PXW83781.1"/>
    <property type="molecule type" value="Genomic_DNA"/>
</dbReference>
<reference evidence="2 3" key="1">
    <citation type="submission" date="2018-05" db="EMBL/GenBank/DDBJ databases">
        <title>Genomic Encyclopedia of Type Strains, Phase IV (KMG-IV): sequencing the most valuable type-strain genomes for metagenomic binning, comparative biology and taxonomic classification.</title>
        <authorList>
            <person name="Goeker M."/>
        </authorList>
    </citation>
    <scope>NUCLEOTIDE SEQUENCE [LARGE SCALE GENOMIC DNA]</scope>
    <source>
        <strain evidence="2 3">DSM 28556</strain>
    </source>
</reference>
<comment type="caution">
    <text evidence="2">The sequence shown here is derived from an EMBL/GenBank/DDBJ whole genome shotgun (WGS) entry which is preliminary data.</text>
</comment>
<feature type="transmembrane region" description="Helical" evidence="1">
    <location>
        <begin position="6"/>
        <end position="25"/>
    </location>
</feature>
<protein>
    <submittedName>
        <fullName evidence="2">Uncharacterized protein</fullName>
    </submittedName>
</protein>
<organism evidence="2 3">
    <name type="scientific">Pseudogracilibacillus auburnensis</name>
    <dbReference type="NCBI Taxonomy" id="1494959"/>
    <lineage>
        <taxon>Bacteria</taxon>
        <taxon>Bacillati</taxon>
        <taxon>Bacillota</taxon>
        <taxon>Bacilli</taxon>
        <taxon>Bacillales</taxon>
        <taxon>Bacillaceae</taxon>
        <taxon>Pseudogracilibacillus</taxon>
    </lineage>
</organism>
<accession>A0A2V3VSF9</accession>
<dbReference type="Proteomes" id="UP000247978">
    <property type="component" value="Unassembled WGS sequence"/>
</dbReference>
<feature type="transmembrane region" description="Helical" evidence="1">
    <location>
        <begin position="63"/>
        <end position="83"/>
    </location>
</feature>
<evidence type="ECO:0000313" key="2">
    <source>
        <dbReference type="EMBL" id="PXW83781.1"/>
    </source>
</evidence>